<sequence>MIRNGFRIVTAVLAVVGFGTVLLLLLGFALDGGSMGEADGATFVTSPNGSFKAVLTTWTSGGAISPYCYDRLTVVPVGVPTDKTSASDMAVFEAECATFALRDGMIENSPSITWEGDEKLKVKFSISGSALEPATVKLRKQDASGRIAVGFEVQP</sequence>
<proteinExistence type="predicted"/>
<name>A0A2A6J7Q6_9HYPH</name>
<dbReference type="AlphaFoldDB" id="A0A2A6J7Q6"/>
<evidence type="ECO:0000313" key="2">
    <source>
        <dbReference type="Proteomes" id="UP000220768"/>
    </source>
</evidence>
<protein>
    <submittedName>
        <fullName evidence="1">Uncharacterized protein</fullName>
    </submittedName>
</protein>
<organism evidence="1 2">
    <name type="scientific">Rhizobium chutanense</name>
    <dbReference type="NCBI Taxonomy" id="2035448"/>
    <lineage>
        <taxon>Bacteria</taxon>
        <taxon>Pseudomonadati</taxon>
        <taxon>Pseudomonadota</taxon>
        <taxon>Alphaproteobacteria</taxon>
        <taxon>Hyphomicrobiales</taxon>
        <taxon>Rhizobiaceae</taxon>
        <taxon>Rhizobium/Agrobacterium group</taxon>
        <taxon>Rhizobium</taxon>
    </lineage>
</organism>
<accession>A0A2A6J7Q6</accession>
<dbReference type="Proteomes" id="UP000220768">
    <property type="component" value="Unassembled WGS sequence"/>
</dbReference>
<dbReference type="EMBL" id="NWSV01000016">
    <property type="protein sequence ID" value="PDT02135.1"/>
    <property type="molecule type" value="Genomic_DNA"/>
</dbReference>
<reference evidence="1 2" key="1">
    <citation type="submission" date="2017-09" db="EMBL/GenBank/DDBJ databases">
        <title>Comparative genomics of rhizobia isolated from Phaseolus vulgaris in China.</title>
        <authorList>
            <person name="Tong W."/>
        </authorList>
    </citation>
    <scope>NUCLEOTIDE SEQUENCE [LARGE SCALE GENOMIC DNA]</scope>
    <source>
        <strain evidence="1 2">C5</strain>
    </source>
</reference>
<keyword evidence="2" id="KW-1185">Reference proteome</keyword>
<comment type="caution">
    <text evidence="1">The sequence shown here is derived from an EMBL/GenBank/DDBJ whole genome shotgun (WGS) entry which is preliminary data.</text>
</comment>
<gene>
    <name evidence="1" type="ORF">CO666_21530</name>
</gene>
<evidence type="ECO:0000313" key="1">
    <source>
        <dbReference type="EMBL" id="PDT02135.1"/>
    </source>
</evidence>